<name>A0A3M7TAZ0_BRAPC</name>
<keyword evidence="3 4" id="KW-0539">Nucleus</keyword>
<dbReference type="EMBL" id="REGN01000042">
    <property type="protein sequence ID" value="RNA44980.1"/>
    <property type="molecule type" value="Genomic_DNA"/>
</dbReference>
<dbReference type="InterPro" id="IPR050211">
    <property type="entry name" value="FOX_domain-containing"/>
</dbReference>
<comment type="caution">
    <text evidence="7">The sequence shown here is derived from an EMBL/GenBank/DDBJ whole genome shotgun (WGS) entry which is preliminary data.</text>
</comment>
<dbReference type="Gene3D" id="1.10.10.10">
    <property type="entry name" value="Winged helix-like DNA-binding domain superfamily/Winged helix DNA-binding domain"/>
    <property type="match status" value="1"/>
</dbReference>
<gene>
    <name evidence="7" type="ORF">BpHYR1_007563</name>
</gene>
<dbReference type="GO" id="GO:0000978">
    <property type="term" value="F:RNA polymerase II cis-regulatory region sequence-specific DNA binding"/>
    <property type="evidence" value="ECO:0007669"/>
    <property type="project" value="TreeGrafter"/>
</dbReference>
<evidence type="ECO:0000256" key="3">
    <source>
        <dbReference type="ARBA" id="ARBA00023242"/>
    </source>
</evidence>
<feature type="domain" description="Fork-head" evidence="6">
    <location>
        <begin position="66"/>
        <end position="160"/>
    </location>
</feature>
<dbReference type="InterPro" id="IPR030456">
    <property type="entry name" value="TF_fork_head_CS_2"/>
</dbReference>
<dbReference type="OrthoDB" id="5954824at2759"/>
<evidence type="ECO:0000256" key="2">
    <source>
        <dbReference type="ARBA" id="ARBA00023125"/>
    </source>
</evidence>
<dbReference type="PROSITE" id="PS50039">
    <property type="entry name" value="FORK_HEAD_3"/>
    <property type="match status" value="1"/>
</dbReference>
<dbReference type="InterPro" id="IPR001766">
    <property type="entry name" value="Fork_head_dom"/>
</dbReference>
<dbReference type="Proteomes" id="UP000276133">
    <property type="component" value="Unassembled WGS sequence"/>
</dbReference>
<dbReference type="PANTHER" id="PTHR11829">
    <property type="entry name" value="FORKHEAD BOX PROTEIN"/>
    <property type="match status" value="1"/>
</dbReference>
<feature type="region of interest" description="Disordered" evidence="5">
    <location>
        <begin position="22"/>
        <end position="60"/>
    </location>
</feature>
<dbReference type="Pfam" id="PF00250">
    <property type="entry name" value="Forkhead"/>
    <property type="match status" value="1"/>
</dbReference>
<evidence type="ECO:0000259" key="6">
    <source>
        <dbReference type="PROSITE" id="PS50039"/>
    </source>
</evidence>
<organism evidence="7 8">
    <name type="scientific">Brachionus plicatilis</name>
    <name type="common">Marine rotifer</name>
    <name type="synonym">Brachionus muelleri</name>
    <dbReference type="NCBI Taxonomy" id="10195"/>
    <lineage>
        <taxon>Eukaryota</taxon>
        <taxon>Metazoa</taxon>
        <taxon>Spiralia</taxon>
        <taxon>Gnathifera</taxon>
        <taxon>Rotifera</taxon>
        <taxon>Eurotatoria</taxon>
        <taxon>Monogononta</taxon>
        <taxon>Pseudotrocha</taxon>
        <taxon>Ploima</taxon>
        <taxon>Brachionidae</taxon>
        <taxon>Brachionus</taxon>
    </lineage>
</organism>
<protein>
    <submittedName>
        <fullName evidence="7">Hepatocyte nuclear factor 3-beta-like</fullName>
    </submittedName>
</protein>
<dbReference type="FunFam" id="1.10.10.10:FF:000042">
    <property type="entry name" value="hepatocyte nuclear factor 3-beta"/>
    <property type="match status" value="1"/>
</dbReference>
<evidence type="ECO:0000313" key="8">
    <source>
        <dbReference type="Proteomes" id="UP000276133"/>
    </source>
</evidence>
<keyword evidence="8" id="KW-1185">Reference proteome</keyword>
<dbReference type="GO" id="GO:0000981">
    <property type="term" value="F:DNA-binding transcription factor activity, RNA polymerase II-specific"/>
    <property type="evidence" value="ECO:0007669"/>
    <property type="project" value="TreeGrafter"/>
</dbReference>
<accession>A0A3M7TAZ0</accession>
<reference evidence="7 8" key="1">
    <citation type="journal article" date="2018" name="Sci. Rep.">
        <title>Genomic signatures of local adaptation to the degree of environmental predictability in rotifers.</title>
        <authorList>
            <person name="Franch-Gras L."/>
            <person name="Hahn C."/>
            <person name="Garcia-Roger E.M."/>
            <person name="Carmona M.J."/>
            <person name="Serra M."/>
            <person name="Gomez A."/>
        </authorList>
    </citation>
    <scope>NUCLEOTIDE SEQUENCE [LARGE SCALE GENOMIC DNA]</scope>
    <source>
        <strain evidence="7">HYR1</strain>
    </source>
</reference>
<feature type="DNA-binding region" description="Fork-head" evidence="4">
    <location>
        <begin position="66"/>
        <end position="160"/>
    </location>
</feature>
<proteinExistence type="predicted"/>
<comment type="subcellular location">
    <subcellularLocation>
        <location evidence="1 4">Nucleus</location>
    </subcellularLocation>
</comment>
<evidence type="ECO:0000256" key="5">
    <source>
        <dbReference type="SAM" id="MobiDB-lite"/>
    </source>
</evidence>
<dbReference type="SUPFAM" id="SSF46785">
    <property type="entry name" value="Winged helix' DNA-binding domain"/>
    <property type="match status" value="1"/>
</dbReference>
<dbReference type="STRING" id="10195.A0A3M7TAZ0"/>
<dbReference type="AlphaFoldDB" id="A0A3M7TAZ0"/>
<sequence>MQTYNSQLGILTQKCANYGYETDSGSSSFSSQASPPADSSSTDAGKQEPHQLPPLFQPRRNNTYAKPHYSYIALIAMAIQKSKSGMVTLNDIYQYIMDTFPYYRQNQQRWQNSIRHSLSFNDCFIKVPRSADRPGKGSYWTLHSKAVNMFENGCYLRRQKRFNEDKAEQLGQPEYEYQTVSPCVNGPYPFTSPYFNYDPLAAHGSYNLPSMYSTYNSYLSDYQSKNEIYHQYPPQSYFSYYNSAMNSAEAAGHANYANNLNSVDYV</sequence>
<evidence type="ECO:0000256" key="1">
    <source>
        <dbReference type="ARBA" id="ARBA00004123"/>
    </source>
</evidence>
<keyword evidence="2 4" id="KW-0238">DNA-binding</keyword>
<dbReference type="SMART" id="SM00339">
    <property type="entry name" value="FH"/>
    <property type="match status" value="1"/>
</dbReference>
<evidence type="ECO:0000313" key="7">
    <source>
        <dbReference type="EMBL" id="RNA44980.1"/>
    </source>
</evidence>
<dbReference type="InterPro" id="IPR036390">
    <property type="entry name" value="WH_DNA-bd_sf"/>
</dbReference>
<evidence type="ECO:0000256" key="4">
    <source>
        <dbReference type="PROSITE-ProRule" id="PRU00089"/>
    </source>
</evidence>
<dbReference type="PRINTS" id="PR00053">
    <property type="entry name" value="FORKHEAD"/>
</dbReference>
<dbReference type="GO" id="GO:0030154">
    <property type="term" value="P:cell differentiation"/>
    <property type="evidence" value="ECO:0007669"/>
    <property type="project" value="TreeGrafter"/>
</dbReference>
<dbReference type="GO" id="GO:0005634">
    <property type="term" value="C:nucleus"/>
    <property type="evidence" value="ECO:0007669"/>
    <property type="project" value="UniProtKB-SubCell"/>
</dbReference>
<feature type="compositionally biased region" description="Low complexity" evidence="5">
    <location>
        <begin position="22"/>
        <end position="44"/>
    </location>
</feature>
<dbReference type="PANTHER" id="PTHR11829:SF380">
    <property type="entry name" value="PROTEIN FORK HEAD"/>
    <property type="match status" value="1"/>
</dbReference>
<dbReference type="InterPro" id="IPR036388">
    <property type="entry name" value="WH-like_DNA-bd_sf"/>
</dbReference>
<dbReference type="PROSITE" id="PS00658">
    <property type="entry name" value="FORK_HEAD_2"/>
    <property type="match status" value="1"/>
</dbReference>
<dbReference type="GO" id="GO:0009653">
    <property type="term" value="P:anatomical structure morphogenesis"/>
    <property type="evidence" value="ECO:0007669"/>
    <property type="project" value="TreeGrafter"/>
</dbReference>